<dbReference type="Proteomes" id="UP000030655">
    <property type="component" value="Unassembled WGS sequence"/>
</dbReference>
<accession>A0A059F3R0</accession>
<evidence type="ECO:0000313" key="2">
    <source>
        <dbReference type="Proteomes" id="UP000030655"/>
    </source>
</evidence>
<dbReference type="HOGENOM" id="CLU_1408406_0_0_1"/>
<dbReference type="OrthoDB" id="10280391at2759"/>
<proteinExistence type="predicted"/>
<sequence>MLIILLKLCQCRKIDQYFLIRAIDILQAIINIYKDNSEYSNRKMEVMFNDVNDLLNDHIYPLNYKFNTFSCMRKRFNYSGNIILSDEEDFKDLKDRILNNIESCIQENKDKFFNRTFVNITSFYHNDSLEVFKQYFLGGYPSLGMNLIFLEMFLKATSKNLCLSNNNDFCLILNEDLAELYNPYSKGYISLQN</sequence>
<evidence type="ECO:0000313" key="1">
    <source>
        <dbReference type="EMBL" id="KCZ81571.1"/>
    </source>
</evidence>
<reference evidence="1 2" key="2">
    <citation type="submission" date="2014-03" db="EMBL/GenBank/DDBJ databases">
        <title>The Genome Sequence of Anncaliia algerae insect isolate PRA339.</title>
        <authorList>
            <consortium name="The Broad Institute Genome Sequencing Platform"/>
            <consortium name="The Broad Institute Genome Sequencing Center for Infectious Disease"/>
            <person name="Cuomo C."/>
            <person name="Becnel J."/>
            <person name="Sanscrainte N."/>
            <person name="Walker B."/>
            <person name="Young S.K."/>
            <person name="Zeng Q."/>
            <person name="Gargeya S."/>
            <person name="Fitzgerald M."/>
            <person name="Haas B."/>
            <person name="Abouelleil A."/>
            <person name="Alvarado L."/>
            <person name="Arachchi H.M."/>
            <person name="Berlin A.M."/>
            <person name="Chapman S.B."/>
            <person name="Dewar J."/>
            <person name="Goldberg J."/>
            <person name="Griggs A."/>
            <person name="Gujja S."/>
            <person name="Hansen M."/>
            <person name="Howarth C."/>
            <person name="Imamovic A."/>
            <person name="Larimer J."/>
            <person name="McCowan C."/>
            <person name="Murphy C."/>
            <person name="Neiman D."/>
            <person name="Pearson M."/>
            <person name="Priest M."/>
            <person name="Roberts A."/>
            <person name="Saif S."/>
            <person name="Shea T."/>
            <person name="Sisk P."/>
            <person name="Sykes S."/>
            <person name="Wortman J."/>
            <person name="Nusbaum C."/>
            <person name="Birren B."/>
        </authorList>
    </citation>
    <scope>NUCLEOTIDE SEQUENCE [LARGE SCALE GENOMIC DNA]</scope>
    <source>
        <strain evidence="1 2">PRA339</strain>
    </source>
</reference>
<reference evidence="2" key="1">
    <citation type="submission" date="2013-02" db="EMBL/GenBank/DDBJ databases">
        <authorList>
            <consortium name="The Broad Institute Genome Sequencing Platform"/>
            <person name="Cuomo C."/>
            <person name="Becnel J."/>
            <person name="Sanscrainte N."/>
            <person name="Walker B."/>
            <person name="Young S.K."/>
            <person name="Zeng Q."/>
            <person name="Gargeya S."/>
            <person name="Fitzgerald M."/>
            <person name="Haas B."/>
            <person name="Abouelleil A."/>
            <person name="Alvarado L."/>
            <person name="Arachchi H.M."/>
            <person name="Berlin A.M."/>
            <person name="Chapman S.B."/>
            <person name="Dewar J."/>
            <person name="Goldberg J."/>
            <person name="Griggs A."/>
            <person name="Gujja S."/>
            <person name="Hansen M."/>
            <person name="Howarth C."/>
            <person name="Imamovic A."/>
            <person name="Larimer J."/>
            <person name="McCowan C."/>
            <person name="Murphy C."/>
            <person name="Neiman D."/>
            <person name="Pearson M."/>
            <person name="Priest M."/>
            <person name="Roberts A."/>
            <person name="Saif S."/>
            <person name="Shea T."/>
            <person name="Sisk P."/>
            <person name="Sykes S."/>
            <person name="Wortman J."/>
            <person name="Nusbaum C."/>
            <person name="Birren B."/>
        </authorList>
    </citation>
    <scope>NUCLEOTIDE SEQUENCE [LARGE SCALE GENOMIC DNA]</scope>
    <source>
        <strain evidence="2">PRA339</strain>
    </source>
</reference>
<name>A0A059F3R0_9MICR</name>
<gene>
    <name evidence="1" type="ORF">H312_01025</name>
</gene>
<keyword evidence="2" id="KW-1185">Reference proteome</keyword>
<protein>
    <submittedName>
        <fullName evidence="1">Uncharacterized protein</fullName>
    </submittedName>
</protein>
<dbReference type="VEuPathDB" id="MicrosporidiaDB:H312_01025"/>
<dbReference type="EMBL" id="KK365140">
    <property type="protein sequence ID" value="KCZ81571.1"/>
    <property type="molecule type" value="Genomic_DNA"/>
</dbReference>
<organism evidence="1 2">
    <name type="scientific">Anncaliia algerae PRA339</name>
    <dbReference type="NCBI Taxonomy" id="1288291"/>
    <lineage>
        <taxon>Eukaryota</taxon>
        <taxon>Fungi</taxon>
        <taxon>Fungi incertae sedis</taxon>
        <taxon>Microsporidia</taxon>
        <taxon>Tubulinosematoidea</taxon>
        <taxon>Tubulinosematidae</taxon>
        <taxon>Anncaliia</taxon>
    </lineage>
</organism>
<dbReference type="AlphaFoldDB" id="A0A059F3R0"/>